<evidence type="ECO:0000256" key="4">
    <source>
        <dbReference type="ARBA" id="ARBA00023136"/>
    </source>
</evidence>
<feature type="transmembrane region" description="Helical" evidence="5">
    <location>
        <begin position="43"/>
        <end position="62"/>
    </location>
</feature>
<dbReference type="Pfam" id="PF00324">
    <property type="entry name" value="AA_permease"/>
    <property type="match status" value="1"/>
</dbReference>
<evidence type="ECO:0000256" key="5">
    <source>
        <dbReference type="SAM" id="Phobius"/>
    </source>
</evidence>
<feature type="transmembrane region" description="Helical" evidence="5">
    <location>
        <begin position="476"/>
        <end position="494"/>
    </location>
</feature>
<feature type="transmembrane region" description="Helical" evidence="5">
    <location>
        <begin position="68"/>
        <end position="85"/>
    </location>
</feature>
<reference evidence="7" key="1">
    <citation type="submission" date="2014-08" db="EMBL/GenBank/DDBJ databases">
        <authorList>
            <person name="Sharma Rahul"/>
            <person name="Thines Marco"/>
        </authorList>
    </citation>
    <scope>NUCLEOTIDE SEQUENCE</scope>
</reference>
<dbReference type="Gene3D" id="1.20.1740.10">
    <property type="entry name" value="Amino acid/polyamine transporter I"/>
    <property type="match status" value="1"/>
</dbReference>
<evidence type="ECO:0000313" key="7">
    <source>
        <dbReference type="EMBL" id="CED82003.1"/>
    </source>
</evidence>
<dbReference type="AlphaFoldDB" id="A0A0F7SPC8"/>
<feature type="transmembrane region" description="Helical" evidence="5">
    <location>
        <begin position="176"/>
        <end position="195"/>
    </location>
</feature>
<accession>A0A0F7SPC8</accession>
<keyword evidence="4 5" id="KW-0472">Membrane</keyword>
<evidence type="ECO:0000256" key="1">
    <source>
        <dbReference type="ARBA" id="ARBA00004141"/>
    </source>
</evidence>
<dbReference type="GO" id="GO:0016020">
    <property type="term" value="C:membrane"/>
    <property type="evidence" value="ECO:0007669"/>
    <property type="project" value="UniProtKB-SubCell"/>
</dbReference>
<feature type="transmembrane region" description="Helical" evidence="5">
    <location>
        <begin position="121"/>
        <end position="141"/>
    </location>
</feature>
<dbReference type="PIRSF" id="PIRSF006060">
    <property type="entry name" value="AA_transporter"/>
    <property type="match status" value="1"/>
</dbReference>
<sequence length="546" mass="60344">MDELKSQKDVALVDVQEVEGLEGGSNRQMNHTRRVMTAKQIRFLAIGGTIGTYVFLAIGGSLIKGGPLMLLLGFLVWTSVIFCVNEGQAEMVCQLPVESSFIRFAGRYVDDAFGGATGWTYFLAMSSLLCFEITALHAALGYWSREIHPAIVPALCIVAYSLLHKWSSKFFAETEFWIVLCKIILIFGLFMFTIVTMCGGNPLKDAYGFRYWKNPSPISDYYGNNSTAIFRGFWTCLLGASFTIAGPDLLSLVASESINPRKVLPSAFKSVYVRLIVFFLGSALAVGIVVPYNDKILNGAIAENSAGAGRSPYIAAMTRLHIKYLGSVVNAVTSIFSAGSAFLFCGSRTLHGLAQAGHAPALFKRTNRNGVPVYALIATLCFAGLSFLQCSDRANKVLEWFINISTATQIVTWMNMSATHIRWYRAMAVQKIDRSTLPYRSMFQPYGAWYALVLAAIVLISNGYPVFLKGGWDVPSFIFSYAAPILFVIVYAVIKLIGRRPLTKLEEINLGEGLDEVEEHEATLSTLEVENESKEKIGKRVFRWVF</sequence>
<feature type="domain" description="Amino acid permease/ SLC12A" evidence="6">
    <location>
        <begin position="43"/>
        <end position="504"/>
    </location>
</feature>
<dbReference type="EMBL" id="LN483124">
    <property type="protein sequence ID" value="CED82003.1"/>
    <property type="molecule type" value="Genomic_DNA"/>
</dbReference>
<dbReference type="InterPro" id="IPR004841">
    <property type="entry name" value="AA-permease/SLC12A_dom"/>
</dbReference>
<protein>
    <submittedName>
        <fullName evidence="7">General amino acid permease</fullName>
    </submittedName>
</protein>
<feature type="transmembrane region" description="Helical" evidence="5">
    <location>
        <begin position="271"/>
        <end position="290"/>
    </location>
</feature>
<evidence type="ECO:0000259" key="6">
    <source>
        <dbReference type="Pfam" id="PF00324"/>
    </source>
</evidence>
<feature type="transmembrane region" description="Helical" evidence="5">
    <location>
        <begin position="445"/>
        <end position="464"/>
    </location>
</feature>
<name>A0A0F7SPC8_PHARH</name>
<evidence type="ECO:0000256" key="3">
    <source>
        <dbReference type="ARBA" id="ARBA00022989"/>
    </source>
</evidence>
<dbReference type="GO" id="GO:0015171">
    <property type="term" value="F:amino acid transmembrane transporter activity"/>
    <property type="evidence" value="ECO:0007669"/>
    <property type="project" value="TreeGrafter"/>
</dbReference>
<evidence type="ECO:0000256" key="2">
    <source>
        <dbReference type="ARBA" id="ARBA00022692"/>
    </source>
</evidence>
<dbReference type="InterPro" id="IPR050524">
    <property type="entry name" value="APC_YAT"/>
</dbReference>
<dbReference type="PANTHER" id="PTHR43341:SF15">
    <property type="entry name" value="GENERAL AMINO ACID PERMEASE AGP2"/>
    <property type="match status" value="1"/>
</dbReference>
<organism evidence="7">
    <name type="scientific">Phaffia rhodozyma</name>
    <name type="common">Yeast</name>
    <name type="synonym">Xanthophyllomyces dendrorhous</name>
    <dbReference type="NCBI Taxonomy" id="264483"/>
    <lineage>
        <taxon>Eukaryota</taxon>
        <taxon>Fungi</taxon>
        <taxon>Dikarya</taxon>
        <taxon>Basidiomycota</taxon>
        <taxon>Agaricomycotina</taxon>
        <taxon>Tremellomycetes</taxon>
        <taxon>Cystofilobasidiales</taxon>
        <taxon>Mrakiaceae</taxon>
        <taxon>Phaffia</taxon>
    </lineage>
</organism>
<dbReference type="PANTHER" id="PTHR43341">
    <property type="entry name" value="AMINO ACID PERMEASE"/>
    <property type="match status" value="1"/>
</dbReference>
<proteinExistence type="predicted"/>
<keyword evidence="2 5" id="KW-0812">Transmembrane</keyword>
<feature type="transmembrane region" description="Helical" evidence="5">
    <location>
        <begin position="328"/>
        <end position="350"/>
    </location>
</feature>
<keyword evidence="3 5" id="KW-1133">Transmembrane helix</keyword>
<comment type="subcellular location">
    <subcellularLocation>
        <location evidence="1">Membrane</location>
        <topology evidence="1">Multi-pass membrane protein</topology>
    </subcellularLocation>
</comment>
<feature type="transmembrane region" description="Helical" evidence="5">
    <location>
        <begin position="147"/>
        <end position="164"/>
    </location>
</feature>
<feature type="transmembrane region" description="Helical" evidence="5">
    <location>
        <begin position="228"/>
        <end position="250"/>
    </location>
</feature>
<feature type="transmembrane region" description="Helical" evidence="5">
    <location>
        <begin position="400"/>
        <end position="424"/>
    </location>
</feature>
<feature type="transmembrane region" description="Helical" evidence="5">
    <location>
        <begin position="371"/>
        <end position="388"/>
    </location>
</feature>